<dbReference type="EMBL" id="JAACFV010000096">
    <property type="protein sequence ID" value="KAF7505994.1"/>
    <property type="molecule type" value="Genomic_DNA"/>
</dbReference>
<evidence type="ECO:0000313" key="2">
    <source>
        <dbReference type="EMBL" id="KAF7505994.1"/>
    </source>
</evidence>
<comment type="caution">
    <text evidence="2">The sequence shown here is derived from an EMBL/GenBank/DDBJ whole genome shotgun (WGS) entry which is preliminary data.</text>
</comment>
<feature type="chain" id="PRO_5034363900" evidence="1">
    <location>
        <begin position="18"/>
        <end position="96"/>
    </location>
</feature>
<keyword evidence="3" id="KW-1185">Reference proteome</keyword>
<feature type="signal peptide" evidence="1">
    <location>
        <begin position="1"/>
        <end position="17"/>
    </location>
</feature>
<name>A0A8H7ADC7_9EURO</name>
<evidence type="ECO:0000313" key="3">
    <source>
        <dbReference type="Proteomes" id="UP000606974"/>
    </source>
</evidence>
<reference evidence="2" key="1">
    <citation type="submission" date="2020-02" db="EMBL/GenBank/DDBJ databases">
        <authorList>
            <person name="Palmer J.M."/>
        </authorList>
    </citation>
    <scope>NUCLEOTIDE SEQUENCE</scope>
    <source>
        <strain evidence="2">EPUS1.4</strain>
        <tissue evidence="2">Thallus</tissue>
    </source>
</reference>
<dbReference type="Proteomes" id="UP000606974">
    <property type="component" value="Unassembled WGS sequence"/>
</dbReference>
<accession>A0A8H7ADC7</accession>
<evidence type="ECO:0000256" key="1">
    <source>
        <dbReference type="SAM" id="SignalP"/>
    </source>
</evidence>
<organism evidence="2 3">
    <name type="scientific">Endocarpon pusillum</name>
    <dbReference type="NCBI Taxonomy" id="364733"/>
    <lineage>
        <taxon>Eukaryota</taxon>
        <taxon>Fungi</taxon>
        <taxon>Dikarya</taxon>
        <taxon>Ascomycota</taxon>
        <taxon>Pezizomycotina</taxon>
        <taxon>Eurotiomycetes</taxon>
        <taxon>Chaetothyriomycetidae</taxon>
        <taxon>Verrucariales</taxon>
        <taxon>Verrucariaceae</taxon>
        <taxon>Endocarpon</taxon>
    </lineage>
</organism>
<keyword evidence="1" id="KW-0732">Signal</keyword>
<proteinExistence type="predicted"/>
<protein>
    <submittedName>
        <fullName evidence="2">Uncharacterized protein</fullName>
    </submittedName>
</protein>
<dbReference type="AlphaFoldDB" id="A0A8H7ADC7"/>
<gene>
    <name evidence="2" type="ORF">GJ744_012341</name>
</gene>
<sequence length="96" mass="10574">MKIQASFLFFLTSLVVASPMFDVRVSMASTGGSELSESLTVDMCGRGCFKDEPNCPSPGYAKRGGTCWYCCYPNIASQGEVMKHVEEKFTIQIDEI</sequence>